<dbReference type="EMBL" id="LXQA010786582">
    <property type="protein sequence ID" value="MCI70958.1"/>
    <property type="molecule type" value="Genomic_DNA"/>
</dbReference>
<feature type="non-terminal residue" evidence="1">
    <location>
        <position position="32"/>
    </location>
</feature>
<dbReference type="Proteomes" id="UP000265520">
    <property type="component" value="Unassembled WGS sequence"/>
</dbReference>
<comment type="caution">
    <text evidence="1">The sequence shown here is derived from an EMBL/GenBank/DDBJ whole genome shotgun (WGS) entry which is preliminary data.</text>
</comment>
<keyword evidence="2" id="KW-1185">Reference proteome</keyword>
<reference evidence="1 2" key="1">
    <citation type="journal article" date="2018" name="Front. Plant Sci.">
        <title>Red Clover (Trifolium pratense) and Zigzag Clover (T. medium) - A Picture of Genomic Similarities and Differences.</title>
        <authorList>
            <person name="Dluhosova J."/>
            <person name="Istvanek J."/>
            <person name="Nedelnik J."/>
            <person name="Repkova J."/>
        </authorList>
    </citation>
    <scope>NUCLEOTIDE SEQUENCE [LARGE SCALE GENOMIC DNA]</scope>
    <source>
        <strain evidence="2">cv. 10/8</strain>
        <tissue evidence="1">Leaf</tissue>
    </source>
</reference>
<protein>
    <submittedName>
        <fullName evidence="1">Uncharacterized protein</fullName>
    </submittedName>
</protein>
<dbReference type="AlphaFoldDB" id="A0A392UD35"/>
<accession>A0A392UD35</accession>
<evidence type="ECO:0000313" key="1">
    <source>
        <dbReference type="EMBL" id="MCI70958.1"/>
    </source>
</evidence>
<proteinExistence type="predicted"/>
<name>A0A392UD35_9FABA</name>
<evidence type="ECO:0000313" key="2">
    <source>
        <dbReference type="Proteomes" id="UP000265520"/>
    </source>
</evidence>
<sequence>MFFFQSWRACVLGFQEQEKRAKLEIAVKHHFP</sequence>
<organism evidence="1 2">
    <name type="scientific">Trifolium medium</name>
    <dbReference type="NCBI Taxonomy" id="97028"/>
    <lineage>
        <taxon>Eukaryota</taxon>
        <taxon>Viridiplantae</taxon>
        <taxon>Streptophyta</taxon>
        <taxon>Embryophyta</taxon>
        <taxon>Tracheophyta</taxon>
        <taxon>Spermatophyta</taxon>
        <taxon>Magnoliopsida</taxon>
        <taxon>eudicotyledons</taxon>
        <taxon>Gunneridae</taxon>
        <taxon>Pentapetalae</taxon>
        <taxon>rosids</taxon>
        <taxon>fabids</taxon>
        <taxon>Fabales</taxon>
        <taxon>Fabaceae</taxon>
        <taxon>Papilionoideae</taxon>
        <taxon>50 kb inversion clade</taxon>
        <taxon>NPAAA clade</taxon>
        <taxon>Hologalegina</taxon>
        <taxon>IRL clade</taxon>
        <taxon>Trifolieae</taxon>
        <taxon>Trifolium</taxon>
    </lineage>
</organism>